<evidence type="ECO:0000313" key="1">
    <source>
        <dbReference type="EMBL" id="THG94597.1"/>
    </source>
</evidence>
<evidence type="ECO:0000313" key="2">
    <source>
        <dbReference type="Proteomes" id="UP000309038"/>
    </source>
</evidence>
<dbReference type="Proteomes" id="UP000309038">
    <property type="component" value="Unassembled WGS sequence"/>
</dbReference>
<name>A0A4S4KB92_9APHY</name>
<reference evidence="1 2" key="1">
    <citation type="submission" date="2019-02" db="EMBL/GenBank/DDBJ databases">
        <title>Genome sequencing of the rare red list fungi Phlebia centrifuga.</title>
        <authorList>
            <person name="Buettner E."/>
            <person name="Kellner H."/>
        </authorList>
    </citation>
    <scope>NUCLEOTIDE SEQUENCE [LARGE SCALE GENOMIC DNA]</scope>
    <source>
        <strain evidence="1 2">DSM 108282</strain>
    </source>
</reference>
<protein>
    <submittedName>
        <fullName evidence="1">Uncharacterized protein</fullName>
    </submittedName>
</protein>
<sequence length="215" mass="23673">MVSAIIKHPLFRIIAFSASTVLIYRAMSDSPLLSTTQWSSEYGGWHNRSAPHRSPDDFTPTRDALVFAVLRNAPADPNGFTLALYTPNIAIDASGRIFQLGDTDFAGLSALARHVLTLPQTGSFMNAWRIVRPITSQPIERLFVPDSSGQLVQTSVQGFEKEHRNQLKTPVGQYTELPSVLSELFGLITEARDGYQKGVEDSSVIAKVKAIVEEQ</sequence>
<proteinExistence type="predicted"/>
<keyword evidence="2" id="KW-1185">Reference proteome</keyword>
<organism evidence="1 2">
    <name type="scientific">Hermanssonia centrifuga</name>
    <dbReference type="NCBI Taxonomy" id="98765"/>
    <lineage>
        <taxon>Eukaryota</taxon>
        <taxon>Fungi</taxon>
        <taxon>Dikarya</taxon>
        <taxon>Basidiomycota</taxon>
        <taxon>Agaricomycotina</taxon>
        <taxon>Agaricomycetes</taxon>
        <taxon>Polyporales</taxon>
        <taxon>Meruliaceae</taxon>
        <taxon>Hermanssonia</taxon>
    </lineage>
</organism>
<dbReference type="EMBL" id="SGPJ01000424">
    <property type="protein sequence ID" value="THG94597.1"/>
    <property type="molecule type" value="Genomic_DNA"/>
</dbReference>
<comment type="caution">
    <text evidence="1">The sequence shown here is derived from an EMBL/GenBank/DDBJ whole genome shotgun (WGS) entry which is preliminary data.</text>
</comment>
<dbReference type="AlphaFoldDB" id="A0A4S4KB92"/>
<gene>
    <name evidence="1" type="ORF">EW026_g6908</name>
</gene>
<accession>A0A4S4KB92</accession>